<reference evidence="7 8" key="2">
    <citation type="journal article" date="2013" name="PLoS Genet.">
        <title>Comparative genome structure, secondary metabolite, and effector coding capacity across Cochliobolus pathogens.</title>
        <authorList>
            <person name="Condon B.J."/>
            <person name="Leng Y."/>
            <person name="Wu D."/>
            <person name="Bushley K.E."/>
            <person name="Ohm R.A."/>
            <person name="Otillar R."/>
            <person name="Martin J."/>
            <person name="Schackwitz W."/>
            <person name="Grimwood J."/>
            <person name="MohdZainudin N."/>
            <person name="Xue C."/>
            <person name="Wang R."/>
            <person name="Manning V.A."/>
            <person name="Dhillon B."/>
            <person name="Tu Z.J."/>
            <person name="Steffenson B.J."/>
            <person name="Salamov A."/>
            <person name="Sun H."/>
            <person name="Lowry S."/>
            <person name="LaButti K."/>
            <person name="Han J."/>
            <person name="Copeland A."/>
            <person name="Lindquist E."/>
            <person name="Barry K."/>
            <person name="Schmutz J."/>
            <person name="Baker S.E."/>
            <person name="Ciuffetti L.M."/>
            <person name="Grigoriev I.V."/>
            <person name="Zhong S."/>
            <person name="Turgeon B.G."/>
        </authorList>
    </citation>
    <scope>NUCLEOTIDE SEQUENCE [LARGE SCALE GENOMIC DNA]</scope>
    <source>
        <strain evidence="8">28A</strain>
    </source>
</reference>
<dbReference type="InterPro" id="IPR011009">
    <property type="entry name" value="Kinase-like_dom_sf"/>
</dbReference>
<evidence type="ECO:0000256" key="4">
    <source>
        <dbReference type="ARBA" id="ARBA00022777"/>
    </source>
</evidence>
<dbReference type="GO" id="GO:0004674">
    <property type="term" value="F:protein serine/threonine kinase activity"/>
    <property type="evidence" value="ECO:0007669"/>
    <property type="project" value="UniProtKB-EC"/>
</dbReference>
<sequence>MVVEYCKKLAIKYQSRPQQKWTPIKHLGTLNGGLNAGIAQVRCSNPKAQGMIFIEKRFAAQEFQYKVAYREIQLLHQISDHINIVTMVDHFLNEAAAKAAVYLEYCDLGSLDKVVLEIATKGYRVHEWKVWNWFFQICGALAYCHFGPQPDMSDDEVFQSGWSRVYHRDIKPGNILLTTEGGQIVAKLADFGCAISEDYVAQCEIEDYAKRQRVWTEGYEAPEHPYFSGASDVWQLGISILCVCMGIWQPWSIKSNKGETWDEARPAGPGYSRTLNSIIRLCLVKDPVQRPTSYQILQQLDQASEAMALKLPKDRFPLEIFDR</sequence>
<name>R0K634_EXST2</name>
<protein>
    <recommendedName>
        <fullName evidence="1">non-specific serine/threonine protein kinase</fullName>
        <ecNumber evidence="1">2.7.11.1</ecNumber>
    </recommendedName>
</protein>
<keyword evidence="5" id="KW-0067">ATP-binding</keyword>
<evidence type="ECO:0000259" key="6">
    <source>
        <dbReference type="PROSITE" id="PS50011"/>
    </source>
</evidence>
<accession>R0K634</accession>
<dbReference type="Pfam" id="PF00069">
    <property type="entry name" value="Pkinase"/>
    <property type="match status" value="1"/>
</dbReference>
<dbReference type="PROSITE" id="PS00108">
    <property type="entry name" value="PROTEIN_KINASE_ST"/>
    <property type="match status" value="1"/>
</dbReference>
<dbReference type="SUPFAM" id="SSF56112">
    <property type="entry name" value="Protein kinase-like (PK-like)"/>
    <property type="match status" value="1"/>
</dbReference>
<dbReference type="RefSeq" id="XP_008023887.1">
    <property type="nucleotide sequence ID" value="XM_008025696.1"/>
</dbReference>
<organism evidence="7 8">
    <name type="scientific">Exserohilum turcicum (strain 28A)</name>
    <name type="common">Northern leaf blight fungus</name>
    <name type="synonym">Setosphaeria turcica</name>
    <dbReference type="NCBI Taxonomy" id="671987"/>
    <lineage>
        <taxon>Eukaryota</taxon>
        <taxon>Fungi</taxon>
        <taxon>Dikarya</taxon>
        <taxon>Ascomycota</taxon>
        <taxon>Pezizomycotina</taxon>
        <taxon>Dothideomycetes</taxon>
        <taxon>Pleosporomycetidae</taxon>
        <taxon>Pleosporales</taxon>
        <taxon>Pleosporineae</taxon>
        <taxon>Pleosporaceae</taxon>
        <taxon>Exserohilum</taxon>
    </lineage>
</organism>
<keyword evidence="4" id="KW-0418">Kinase</keyword>
<dbReference type="EC" id="2.7.11.1" evidence="1"/>
<gene>
    <name evidence="7" type="ORF">SETTUDRAFT_183911</name>
</gene>
<keyword evidence="8" id="KW-1185">Reference proteome</keyword>
<dbReference type="GeneID" id="19402007"/>
<dbReference type="PANTHER" id="PTHR43671">
    <property type="entry name" value="SERINE/THREONINE-PROTEIN KINASE NEK"/>
    <property type="match status" value="1"/>
</dbReference>
<dbReference type="AlphaFoldDB" id="R0K634"/>
<dbReference type="STRING" id="671987.R0K634"/>
<feature type="domain" description="Protein kinase" evidence="6">
    <location>
        <begin position="24"/>
        <end position="307"/>
    </location>
</feature>
<dbReference type="InterPro" id="IPR008271">
    <property type="entry name" value="Ser/Thr_kinase_AS"/>
</dbReference>
<dbReference type="Gene3D" id="1.10.510.10">
    <property type="entry name" value="Transferase(Phosphotransferase) domain 1"/>
    <property type="match status" value="1"/>
</dbReference>
<dbReference type="SMART" id="SM00220">
    <property type="entry name" value="S_TKc"/>
    <property type="match status" value="1"/>
</dbReference>
<evidence type="ECO:0000256" key="5">
    <source>
        <dbReference type="ARBA" id="ARBA00022840"/>
    </source>
</evidence>
<dbReference type="HOGENOM" id="CLU_860971_0_0_1"/>
<reference evidence="7 8" key="1">
    <citation type="journal article" date="2012" name="PLoS Pathog.">
        <title>Diverse lifestyles and strategies of plant pathogenesis encoded in the genomes of eighteen Dothideomycetes fungi.</title>
        <authorList>
            <person name="Ohm R.A."/>
            <person name="Feau N."/>
            <person name="Henrissat B."/>
            <person name="Schoch C.L."/>
            <person name="Horwitz B.A."/>
            <person name="Barry K.W."/>
            <person name="Condon B.J."/>
            <person name="Copeland A.C."/>
            <person name="Dhillon B."/>
            <person name="Glaser F."/>
            <person name="Hesse C.N."/>
            <person name="Kosti I."/>
            <person name="LaButti K."/>
            <person name="Lindquist E.A."/>
            <person name="Lucas S."/>
            <person name="Salamov A.A."/>
            <person name="Bradshaw R.E."/>
            <person name="Ciuffetti L."/>
            <person name="Hamelin R.C."/>
            <person name="Kema G.H.J."/>
            <person name="Lawrence C."/>
            <person name="Scott J.A."/>
            <person name="Spatafora J.W."/>
            <person name="Turgeon B.G."/>
            <person name="de Wit P.J.G.M."/>
            <person name="Zhong S."/>
            <person name="Goodwin S.B."/>
            <person name="Grigoriev I.V."/>
        </authorList>
    </citation>
    <scope>NUCLEOTIDE SEQUENCE [LARGE SCALE GENOMIC DNA]</scope>
    <source>
        <strain evidence="8">28A</strain>
    </source>
</reference>
<dbReference type="OrthoDB" id="310217at2759"/>
<keyword evidence="2" id="KW-0808">Transferase</keyword>
<dbReference type="PANTHER" id="PTHR43671:SF13">
    <property type="entry name" value="SERINE_THREONINE-PROTEIN KINASE NEK2"/>
    <property type="match status" value="1"/>
</dbReference>
<keyword evidence="3" id="KW-0547">Nucleotide-binding</keyword>
<evidence type="ECO:0000256" key="1">
    <source>
        <dbReference type="ARBA" id="ARBA00012513"/>
    </source>
</evidence>
<dbReference type="PROSITE" id="PS50011">
    <property type="entry name" value="PROTEIN_KINASE_DOM"/>
    <property type="match status" value="1"/>
</dbReference>
<dbReference type="Proteomes" id="UP000016935">
    <property type="component" value="Unassembled WGS sequence"/>
</dbReference>
<evidence type="ECO:0000256" key="2">
    <source>
        <dbReference type="ARBA" id="ARBA00022679"/>
    </source>
</evidence>
<dbReference type="InterPro" id="IPR050660">
    <property type="entry name" value="NEK_Ser/Thr_kinase"/>
</dbReference>
<dbReference type="InterPro" id="IPR000719">
    <property type="entry name" value="Prot_kinase_dom"/>
</dbReference>
<dbReference type="eggNOG" id="KOG0591">
    <property type="taxonomic scope" value="Eukaryota"/>
</dbReference>
<dbReference type="GO" id="GO:0005524">
    <property type="term" value="F:ATP binding"/>
    <property type="evidence" value="ECO:0007669"/>
    <property type="project" value="UniProtKB-KW"/>
</dbReference>
<proteinExistence type="predicted"/>
<dbReference type="EMBL" id="KB908537">
    <property type="protein sequence ID" value="EOA88478.1"/>
    <property type="molecule type" value="Genomic_DNA"/>
</dbReference>
<evidence type="ECO:0000313" key="8">
    <source>
        <dbReference type="Proteomes" id="UP000016935"/>
    </source>
</evidence>
<evidence type="ECO:0000256" key="3">
    <source>
        <dbReference type="ARBA" id="ARBA00022741"/>
    </source>
</evidence>
<evidence type="ECO:0000313" key="7">
    <source>
        <dbReference type="EMBL" id="EOA88478.1"/>
    </source>
</evidence>